<dbReference type="PROSITE" id="PS50088">
    <property type="entry name" value="ANK_REPEAT"/>
    <property type="match status" value="1"/>
</dbReference>
<proteinExistence type="predicted"/>
<feature type="repeat" description="ANK" evidence="3">
    <location>
        <begin position="397"/>
        <end position="431"/>
    </location>
</feature>
<dbReference type="EMBL" id="MLAK01001222">
    <property type="protein sequence ID" value="OHS95783.1"/>
    <property type="molecule type" value="Genomic_DNA"/>
</dbReference>
<dbReference type="Pfam" id="PF00023">
    <property type="entry name" value="Ank"/>
    <property type="match status" value="3"/>
</dbReference>
<evidence type="ECO:0000256" key="1">
    <source>
        <dbReference type="ARBA" id="ARBA00022737"/>
    </source>
</evidence>
<dbReference type="GeneID" id="94846536"/>
<comment type="caution">
    <text evidence="4">The sequence shown here is derived from an EMBL/GenBank/DDBJ whole genome shotgun (WGS) entry which is preliminary data.</text>
</comment>
<evidence type="ECO:0008006" key="6">
    <source>
        <dbReference type="Google" id="ProtNLM"/>
    </source>
</evidence>
<dbReference type="PANTHER" id="PTHR24198:SF165">
    <property type="entry name" value="ANKYRIN REPEAT-CONTAINING PROTEIN-RELATED"/>
    <property type="match status" value="1"/>
</dbReference>
<name>A0A1J4JC07_9EUKA</name>
<sequence>MLFYHVYIYGGLSPVHYCGISHCKEIVDLLLNVKNLNLDQKSPLGITALDYSLLDGSIMNFDKIFAKTNKPLRELNCNGNCYLSCAIQLKYYDFVKHLIEDLHFDPNEKGDLETSTFPLSQAIMMRYYEMIVYLINLPNINFQIYRKIKLNNVIDSIPLVFETIMTKDKTIYELLLNTKHIDLAARDSFNNTCLHFMMKTYPDYYNFNTFALIFDNYGYDVNSQDSNGDTLLHLAATVNNGHLMKQLMNLIIQSSKAVDVSIKNKKGQTIIETIIDNYLLIRNKNSFNPNILIELTDSLSELTLGNIAMLIGFFPKIFIPEKLQNTDILLWAIKNNNVEAVIALLKLGFDLNTIFSDGVPFFIDRSVVSYAAENKNDKILRALLSTRLVFPFNDDDYGNYPIHYAVRKKEYSTCLRLLIIFPGVDLNVQNKRKNTPLIEAIECRNINGVEILLSTKKVDVNIANIDGETAIFVAVRKRCKDCIQLLLKSKKINFNNLTKKGENLLHYAVNTGDTNIIEMILKIKYIDVNLMSNVGTPLYYAIRCMNIDIVNFLLEKIPNIDVNYVCKIFK</sequence>
<keyword evidence="5" id="KW-1185">Reference proteome</keyword>
<protein>
    <recommendedName>
        <fullName evidence="6">DUF3447 domain-containing protein</fullName>
    </recommendedName>
</protein>
<dbReference type="SMART" id="SM00248">
    <property type="entry name" value="ANK"/>
    <property type="match status" value="11"/>
</dbReference>
<evidence type="ECO:0000313" key="4">
    <source>
        <dbReference type="EMBL" id="OHS95783.1"/>
    </source>
</evidence>
<dbReference type="PANTHER" id="PTHR24198">
    <property type="entry name" value="ANKYRIN REPEAT AND PROTEIN KINASE DOMAIN-CONTAINING PROTEIN"/>
    <property type="match status" value="1"/>
</dbReference>
<dbReference type="Pfam" id="PF12796">
    <property type="entry name" value="Ank_2"/>
    <property type="match status" value="1"/>
</dbReference>
<organism evidence="4 5">
    <name type="scientific">Tritrichomonas foetus</name>
    <dbReference type="NCBI Taxonomy" id="1144522"/>
    <lineage>
        <taxon>Eukaryota</taxon>
        <taxon>Metamonada</taxon>
        <taxon>Parabasalia</taxon>
        <taxon>Tritrichomonadida</taxon>
        <taxon>Tritrichomonadidae</taxon>
        <taxon>Tritrichomonas</taxon>
    </lineage>
</organism>
<dbReference type="SUPFAM" id="SSF48403">
    <property type="entry name" value="Ankyrin repeat"/>
    <property type="match status" value="2"/>
</dbReference>
<keyword evidence="2 3" id="KW-0040">ANK repeat</keyword>
<evidence type="ECO:0000313" key="5">
    <source>
        <dbReference type="Proteomes" id="UP000179807"/>
    </source>
</evidence>
<dbReference type="InterPro" id="IPR036770">
    <property type="entry name" value="Ankyrin_rpt-contain_sf"/>
</dbReference>
<accession>A0A1J4JC07</accession>
<reference evidence="4" key="1">
    <citation type="submission" date="2016-10" db="EMBL/GenBank/DDBJ databases">
        <authorList>
            <person name="Benchimol M."/>
            <person name="Almeida L.G."/>
            <person name="Vasconcelos A.T."/>
            <person name="Perreira-Neves A."/>
            <person name="Rosa I.A."/>
            <person name="Tasca T."/>
            <person name="Bogo M.R."/>
            <person name="de Souza W."/>
        </authorList>
    </citation>
    <scope>NUCLEOTIDE SEQUENCE [LARGE SCALE GENOMIC DNA]</scope>
    <source>
        <strain evidence="4">K</strain>
    </source>
</reference>
<dbReference type="OrthoDB" id="194358at2759"/>
<dbReference type="InterPro" id="IPR002110">
    <property type="entry name" value="Ankyrin_rpt"/>
</dbReference>
<dbReference type="Gene3D" id="1.25.40.20">
    <property type="entry name" value="Ankyrin repeat-containing domain"/>
    <property type="match status" value="3"/>
</dbReference>
<gene>
    <name evidence="4" type="ORF">TRFO_38083</name>
</gene>
<evidence type="ECO:0000256" key="3">
    <source>
        <dbReference type="PROSITE-ProRule" id="PRU00023"/>
    </source>
</evidence>
<dbReference type="AlphaFoldDB" id="A0A1J4JC07"/>
<dbReference type="RefSeq" id="XP_068348920.1">
    <property type="nucleotide sequence ID" value="XM_068511832.1"/>
</dbReference>
<keyword evidence="1" id="KW-0677">Repeat</keyword>
<dbReference type="Proteomes" id="UP000179807">
    <property type="component" value="Unassembled WGS sequence"/>
</dbReference>
<dbReference type="VEuPathDB" id="TrichDB:TRFO_38083"/>
<evidence type="ECO:0000256" key="2">
    <source>
        <dbReference type="ARBA" id="ARBA00023043"/>
    </source>
</evidence>